<dbReference type="Proteomes" id="UP001652661">
    <property type="component" value="Chromosome 2R"/>
</dbReference>
<dbReference type="InterPro" id="IPR051101">
    <property type="entry name" value="ZC3H12/N4BP1_RNase_Reg"/>
</dbReference>
<dbReference type="Gene3D" id="3.40.50.11980">
    <property type="match status" value="1"/>
</dbReference>
<feature type="coiled-coil region" evidence="1">
    <location>
        <begin position="22"/>
        <end position="49"/>
    </location>
</feature>
<dbReference type="PANTHER" id="PTHR12876">
    <property type="entry name" value="N4BP1-RELATED"/>
    <property type="match status" value="1"/>
</dbReference>
<protein>
    <submittedName>
        <fullName evidence="4">Uncharacterized protein isoform X1</fullName>
    </submittedName>
</protein>
<gene>
    <name evidence="4" type="primary">LOC108076155</name>
</gene>
<reference evidence="4" key="2">
    <citation type="submission" date="2025-08" db="UniProtKB">
        <authorList>
            <consortium name="RefSeq"/>
        </authorList>
    </citation>
    <scope>IDENTIFICATION</scope>
    <source>
        <strain evidence="4">14028-0561.14</strain>
        <tissue evidence="4">Whole fly</tissue>
    </source>
</reference>
<dbReference type="PANTHER" id="PTHR12876:SF35">
    <property type="entry name" value="LD08718P-RELATED"/>
    <property type="match status" value="1"/>
</dbReference>
<feature type="domain" description="RNase NYN" evidence="2">
    <location>
        <begin position="440"/>
        <end position="528"/>
    </location>
</feature>
<proteinExistence type="predicted"/>
<keyword evidence="1" id="KW-0175">Coiled coil</keyword>
<name>A0ABM4GB87_DROKI</name>
<reference evidence="3" key="1">
    <citation type="submission" date="2025-05" db="UniProtKB">
        <authorList>
            <consortium name="RefSeq"/>
        </authorList>
    </citation>
    <scope>NUCLEOTIDE SEQUENCE [LARGE SCALE GENOMIC DNA]</scope>
    <source>
        <strain evidence="3">14028-0561.14</strain>
    </source>
</reference>
<sequence>MAGPSLIQRKPKKLRKRLGKPLRNFKLDLDGLINMLNTLKNKLKCQKNLRLCFGDDSPVKKTKQVDDAILFEKFHRMADELVSDDEDLLENCHRLAEKFARLKVKKSDDVAGLCEKELVRVTETFETPKLNKGSQPDSKTEEDVNLMDISFVSLNLGGDENEEFFKACQRSAKKIEVTNGFKESQEDSENKENENKIDKLELPFKPMEKNQIVKKTPQKIEGKTEKLQTTEKIEIVPKPLQIDIVPKQLEINTEDAEIVPKPLENQELKQYKVQKNPQVQRKLEFLRNSPTKNLELPPKIFTPQTATNQEMTGNNEDIEEGEIINDDCVLLEPPNVPINNDGDKSQPDTKPISTEKGFEASLTIENNCDSVIPLKDSIGGEIVTMQKDKGNRKTDTAGMKDFRFSTAEKKQVRKYNSNIFNPTGKSDKPVETIGHPNWNKRNIIIDGSNVAFAHGRSTCFSSEGLQYCLQYFSRMGHDVRAVVPLFRRNAFQSSNPQLLDQLYKGGKIWFTPCKNFYGHKSVSYDDRLPTREMRPWSPMTTTET</sequence>
<evidence type="ECO:0000313" key="4">
    <source>
        <dbReference type="RefSeq" id="XP_070139972.1"/>
    </source>
</evidence>
<evidence type="ECO:0000256" key="1">
    <source>
        <dbReference type="SAM" id="Coils"/>
    </source>
</evidence>
<dbReference type="Pfam" id="PF11977">
    <property type="entry name" value="RNase_Zc3h12a"/>
    <property type="match status" value="1"/>
</dbReference>
<dbReference type="RefSeq" id="XP_070139972.1">
    <property type="nucleotide sequence ID" value="XM_070283871.1"/>
</dbReference>
<dbReference type="GeneID" id="108076155"/>
<keyword evidence="3" id="KW-1185">Reference proteome</keyword>
<organism evidence="3 4">
    <name type="scientific">Drosophila kikkawai</name>
    <name type="common">Fruit fly</name>
    <dbReference type="NCBI Taxonomy" id="30033"/>
    <lineage>
        <taxon>Eukaryota</taxon>
        <taxon>Metazoa</taxon>
        <taxon>Ecdysozoa</taxon>
        <taxon>Arthropoda</taxon>
        <taxon>Hexapoda</taxon>
        <taxon>Insecta</taxon>
        <taxon>Pterygota</taxon>
        <taxon>Neoptera</taxon>
        <taxon>Endopterygota</taxon>
        <taxon>Diptera</taxon>
        <taxon>Brachycera</taxon>
        <taxon>Muscomorpha</taxon>
        <taxon>Ephydroidea</taxon>
        <taxon>Drosophilidae</taxon>
        <taxon>Drosophila</taxon>
        <taxon>Sophophora</taxon>
    </lineage>
</organism>
<dbReference type="InterPro" id="IPR021869">
    <property type="entry name" value="RNase_Zc3h12_NYN"/>
</dbReference>
<evidence type="ECO:0000313" key="3">
    <source>
        <dbReference type="Proteomes" id="UP001652661"/>
    </source>
</evidence>
<evidence type="ECO:0000259" key="2">
    <source>
        <dbReference type="Pfam" id="PF11977"/>
    </source>
</evidence>
<accession>A0ABM4GB87</accession>